<keyword evidence="1" id="KW-0472">Membrane</keyword>
<protein>
    <submittedName>
        <fullName evidence="2">Uncharacterized protein</fullName>
    </submittedName>
</protein>
<evidence type="ECO:0000313" key="2">
    <source>
        <dbReference type="EMBL" id="WEK35621.1"/>
    </source>
</evidence>
<reference evidence="2" key="1">
    <citation type="submission" date="2023-03" db="EMBL/GenBank/DDBJ databases">
        <title>Andean soil-derived lignocellulolytic bacterial consortium as a source of novel taxa and putative plastic-active enzymes.</title>
        <authorList>
            <person name="Diaz-Garcia L."/>
            <person name="Chuvochina M."/>
            <person name="Feuerriegel G."/>
            <person name="Bunk B."/>
            <person name="Sproer C."/>
            <person name="Streit W.R."/>
            <person name="Rodriguez L.M."/>
            <person name="Overmann J."/>
            <person name="Jimenez D.J."/>
        </authorList>
    </citation>
    <scope>NUCLEOTIDE SEQUENCE</scope>
    <source>
        <strain evidence="2">MAG 7</strain>
    </source>
</reference>
<keyword evidence="1" id="KW-0812">Transmembrane</keyword>
<sequence>MTPARVKELLALYRSGQLTRSEWEALSAALENDPLPGTGEEDLDAAFIQGEAAPLDVDTDHAIWSAIRTRQQAEPAPVVAMPQRGNRFSRRWTWAAAAAVLVLAGTMVWMNNRTQNTPSPAPTASLIETVQPGKDGAILELADGSQLVLDSMGNGGSGVTKRRTCCFKKWRPQLYRHRNNIK</sequence>
<feature type="transmembrane region" description="Helical" evidence="1">
    <location>
        <begin position="92"/>
        <end position="110"/>
    </location>
</feature>
<dbReference type="EMBL" id="CP119311">
    <property type="protein sequence ID" value="WEK35621.1"/>
    <property type="molecule type" value="Genomic_DNA"/>
</dbReference>
<name>A0AAJ5WP91_9BACT</name>
<dbReference type="Proteomes" id="UP001220610">
    <property type="component" value="Chromosome"/>
</dbReference>
<gene>
    <name evidence="2" type="ORF">P0Y53_24310</name>
</gene>
<proteinExistence type="predicted"/>
<evidence type="ECO:0000313" key="3">
    <source>
        <dbReference type="Proteomes" id="UP001220610"/>
    </source>
</evidence>
<evidence type="ECO:0000256" key="1">
    <source>
        <dbReference type="SAM" id="Phobius"/>
    </source>
</evidence>
<organism evidence="2 3">
    <name type="scientific">Candidatus Pseudobacter hemicellulosilyticus</name>
    <dbReference type="NCBI Taxonomy" id="3121375"/>
    <lineage>
        <taxon>Bacteria</taxon>
        <taxon>Pseudomonadati</taxon>
        <taxon>Bacteroidota</taxon>
        <taxon>Chitinophagia</taxon>
        <taxon>Chitinophagales</taxon>
        <taxon>Chitinophagaceae</taxon>
        <taxon>Pseudobacter</taxon>
    </lineage>
</organism>
<dbReference type="AlphaFoldDB" id="A0AAJ5WP91"/>
<accession>A0AAJ5WP91</accession>
<keyword evidence="1" id="KW-1133">Transmembrane helix</keyword>